<evidence type="ECO:0000256" key="18">
    <source>
        <dbReference type="ARBA" id="ARBA00048679"/>
    </source>
</evidence>
<dbReference type="Gene3D" id="1.10.510.10">
    <property type="entry name" value="Transferase(Phosphotransferase) domain 1"/>
    <property type="match status" value="2"/>
</dbReference>
<evidence type="ECO:0000256" key="12">
    <source>
        <dbReference type="ARBA" id="ARBA00022989"/>
    </source>
</evidence>
<evidence type="ECO:0000256" key="21">
    <source>
        <dbReference type="SAM" id="Phobius"/>
    </source>
</evidence>
<keyword evidence="12 21" id="KW-1133">Transmembrane helix</keyword>
<dbReference type="GO" id="GO:0005524">
    <property type="term" value="F:ATP binding"/>
    <property type="evidence" value="ECO:0007669"/>
    <property type="project" value="UniProtKB-KW"/>
</dbReference>
<dbReference type="Pfam" id="PF01453">
    <property type="entry name" value="B_lectin"/>
    <property type="match status" value="3"/>
</dbReference>
<evidence type="ECO:0000313" key="27">
    <source>
        <dbReference type="Proteomes" id="UP000682877"/>
    </source>
</evidence>
<evidence type="ECO:0000256" key="15">
    <source>
        <dbReference type="ARBA" id="ARBA00023170"/>
    </source>
</evidence>
<feature type="domain" description="Bulb-type lectin" evidence="24">
    <location>
        <begin position="21"/>
        <end position="145"/>
    </location>
</feature>
<feature type="signal peptide" evidence="22">
    <location>
        <begin position="1"/>
        <end position="20"/>
    </location>
</feature>
<keyword evidence="11" id="KW-0067">ATP-binding</keyword>
<dbReference type="CDD" id="cd01098">
    <property type="entry name" value="PAN_AP_plant"/>
    <property type="match status" value="3"/>
</dbReference>
<dbReference type="PROSITE" id="PS50948">
    <property type="entry name" value="PAN"/>
    <property type="match status" value="3"/>
</dbReference>
<keyword evidence="27" id="KW-1185">Reference proteome</keyword>
<dbReference type="InterPro" id="IPR000858">
    <property type="entry name" value="S_locus_glycoprot_dom"/>
</dbReference>
<evidence type="ECO:0000256" key="19">
    <source>
        <dbReference type="PROSITE-ProRule" id="PRU00076"/>
    </source>
</evidence>
<dbReference type="FunFam" id="2.90.10.10:FF:000005">
    <property type="entry name" value="G-type lectin S-receptor-like serine/threonine-protein kinase"/>
    <property type="match status" value="1"/>
</dbReference>
<keyword evidence="10" id="KW-0418">Kinase</keyword>
<keyword evidence="6 22" id="KW-0732">Signal</keyword>
<keyword evidence="15" id="KW-0675">Receptor</keyword>
<feature type="transmembrane region" description="Helical" evidence="21">
    <location>
        <begin position="1093"/>
        <end position="1115"/>
    </location>
</feature>
<comment type="catalytic activity">
    <reaction evidence="18">
        <text>L-seryl-[protein] + ATP = O-phospho-L-seryl-[protein] + ADP + H(+)</text>
        <dbReference type="Rhea" id="RHEA:17989"/>
        <dbReference type="Rhea" id="RHEA-COMP:9863"/>
        <dbReference type="Rhea" id="RHEA-COMP:11604"/>
        <dbReference type="ChEBI" id="CHEBI:15378"/>
        <dbReference type="ChEBI" id="CHEBI:29999"/>
        <dbReference type="ChEBI" id="CHEBI:30616"/>
        <dbReference type="ChEBI" id="CHEBI:83421"/>
        <dbReference type="ChEBI" id="CHEBI:456216"/>
        <dbReference type="EC" id="2.7.11.1"/>
    </reaction>
</comment>
<organism evidence="26 27">
    <name type="scientific">Arabidopsis arenosa</name>
    <name type="common">Sand rock-cress</name>
    <name type="synonym">Cardaminopsis arenosa</name>
    <dbReference type="NCBI Taxonomy" id="38785"/>
    <lineage>
        <taxon>Eukaryota</taxon>
        <taxon>Viridiplantae</taxon>
        <taxon>Streptophyta</taxon>
        <taxon>Embryophyta</taxon>
        <taxon>Tracheophyta</taxon>
        <taxon>Spermatophyta</taxon>
        <taxon>Magnoliopsida</taxon>
        <taxon>eudicotyledons</taxon>
        <taxon>Gunneridae</taxon>
        <taxon>Pentapetalae</taxon>
        <taxon>rosids</taxon>
        <taxon>malvids</taxon>
        <taxon>Brassicales</taxon>
        <taxon>Brassicaceae</taxon>
        <taxon>Camelineae</taxon>
        <taxon>Arabidopsis</taxon>
    </lineage>
</organism>
<dbReference type="InterPro" id="IPR036426">
    <property type="entry name" value="Bulb-type_lectin_dom_sf"/>
</dbReference>
<keyword evidence="7" id="KW-0430">Lectin</keyword>
<evidence type="ECO:0000256" key="9">
    <source>
        <dbReference type="ARBA" id="ARBA00022741"/>
    </source>
</evidence>
<comment type="catalytic activity">
    <reaction evidence="17">
        <text>L-threonyl-[protein] + ATP = O-phospho-L-threonyl-[protein] + ADP + H(+)</text>
        <dbReference type="Rhea" id="RHEA:46608"/>
        <dbReference type="Rhea" id="RHEA-COMP:11060"/>
        <dbReference type="Rhea" id="RHEA-COMP:11605"/>
        <dbReference type="ChEBI" id="CHEBI:15378"/>
        <dbReference type="ChEBI" id="CHEBI:30013"/>
        <dbReference type="ChEBI" id="CHEBI:30616"/>
        <dbReference type="ChEBI" id="CHEBI:61977"/>
        <dbReference type="ChEBI" id="CHEBI:456216"/>
        <dbReference type="EC" id="2.7.11.1"/>
    </reaction>
</comment>
<keyword evidence="3" id="KW-0723">Serine/threonine-protein kinase</keyword>
<keyword evidence="14" id="KW-1015">Disulfide bond</keyword>
<comment type="caution">
    <text evidence="19">Lacks conserved residue(s) required for the propagation of feature annotation.</text>
</comment>
<dbReference type="EMBL" id="LR999451">
    <property type="protein sequence ID" value="CAE5957186.1"/>
    <property type="molecule type" value="Genomic_DNA"/>
</dbReference>
<evidence type="ECO:0000256" key="8">
    <source>
        <dbReference type="ARBA" id="ARBA00022737"/>
    </source>
</evidence>
<evidence type="ECO:0000313" key="26">
    <source>
        <dbReference type="EMBL" id="CAE5957186.1"/>
    </source>
</evidence>
<dbReference type="InterPro" id="IPR003609">
    <property type="entry name" value="Pan_app"/>
</dbReference>
<feature type="domain" description="Apple" evidence="25">
    <location>
        <begin position="337"/>
        <end position="419"/>
    </location>
</feature>
<dbReference type="GO" id="GO:0004674">
    <property type="term" value="F:protein serine/threonine kinase activity"/>
    <property type="evidence" value="ECO:0007669"/>
    <property type="project" value="UniProtKB-KW"/>
</dbReference>
<comment type="subcellular location">
    <subcellularLocation>
        <location evidence="1">Membrane</location>
        <topology evidence="1">Single-pass membrane protein</topology>
    </subcellularLocation>
</comment>
<evidence type="ECO:0000259" key="25">
    <source>
        <dbReference type="PROSITE" id="PS50948"/>
    </source>
</evidence>
<feature type="domain" description="Bulb-type lectin" evidence="24">
    <location>
        <begin position="1316"/>
        <end position="1441"/>
    </location>
</feature>
<dbReference type="FunFam" id="2.90.10.10:FF:000001">
    <property type="entry name" value="G-type lectin S-receptor-like serine/threonine-protein kinase"/>
    <property type="match status" value="2"/>
</dbReference>
<gene>
    <name evidence="26" type="ORF">AARE701A_LOCUS911</name>
</gene>
<keyword evidence="16" id="KW-0325">Glycoprotein</keyword>
<dbReference type="InterPro" id="IPR000742">
    <property type="entry name" value="EGF"/>
</dbReference>
<feature type="domain" description="Apple" evidence="25">
    <location>
        <begin position="1635"/>
        <end position="1718"/>
    </location>
</feature>
<dbReference type="GO" id="GO:0016020">
    <property type="term" value="C:membrane"/>
    <property type="evidence" value="ECO:0007669"/>
    <property type="project" value="UniProtKB-SubCell"/>
</dbReference>
<evidence type="ECO:0000256" key="2">
    <source>
        <dbReference type="ARBA" id="ARBA00012513"/>
    </source>
</evidence>
<evidence type="ECO:0000256" key="20">
    <source>
        <dbReference type="SAM" id="MobiDB-lite"/>
    </source>
</evidence>
<evidence type="ECO:0000256" key="6">
    <source>
        <dbReference type="ARBA" id="ARBA00022729"/>
    </source>
</evidence>
<dbReference type="SUPFAM" id="SSF51110">
    <property type="entry name" value="alpha-D-mannose-specific plant lectins"/>
    <property type="match status" value="3"/>
</dbReference>
<dbReference type="PROSITE" id="PS50927">
    <property type="entry name" value="BULB_LECTIN"/>
    <property type="match status" value="3"/>
</dbReference>
<keyword evidence="9" id="KW-0547">Nucleotide-binding</keyword>
<evidence type="ECO:0000256" key="10">
    <source>
        <dbReference type="ARBA" id="ARBA00022777"/>
    </source>
</evidence>
<proteinExistence type="predicted"/>
<keyword evidence="13 21" id="KW-0472">Membrane</keyword>
<keyword evidence="4" id="KW-0808">Transferase</keyword>
<dbReference type="Pfam" id="PF08276">
    <property type="entry name" value="PAN_2"/>
    <property type="match status" value="3"/>
</dbReference>
<evidence type="ECO:0000256" key="22">
    <source>
        <dbReference type="SAM" id="SignalP"/>
    </source>
</evidence>
<feature type="domain" description="Bulb-type lectin" evidence="24">
    <location>
        <begin position="679"/>
        <end position="803"/>
    </location>
</feature>
<feature type="region of interest" description="Disordered" evidence="20">
    <location>
        <begin position="1291"/>
        <end position="1322"/>
    </location>
</feature>
<keyword evidence="19" id="KW-0245">EGF-like domain</keyword>
<evidence type="ECO:0000256" key="5">
    <source>
        <dbReference type="ARBA" id="ARBA00022692"/>
    </source>
</evidence>
<evidence type="ECO:0000256" key="13">
    <source>
        <dbReference type="ARBA" id="ARBA00023136"/>
    </source>
</evidence>
<evidence type="ECO:0000256" key="17">
    <source>
        <dbReference type="ARBA" id="ARBA00047899"/>
    </source>
</evidence>
<feature type="domain" description="EGF-like" evidence="23">
    <location>
        <begin position="1577"/>
        <end position="1615"/>
    </location>
</feature>
<dbReference type="PANTHER" id="PTHR32444">
    <property type="entry name" value="BULB-TYPE LECTIN DOMAIN-CONTAINING PROTEIN"/>
    <property type="match status" value="1"/>
</dbReference>
<dbReference type="EC" id="2.7.11.1" evidence="2"/>
<dbReference type="Gene3D" id="3.30.200.20">
    <property type="entry name" value="Phosphorylase Kinase, domain 1"/>
    <property type="match status" value="1"/>
</dbReference>
<evidence type="ECO:0000256" key="4">
    <source>
        <dbReference type="ARBA" id="ARBA00022679"/>
    </source>
</evidence>
<keyword evidence="5 21" id="KW-0812">Transmembrane</keyword>
<feature type="compositionally biased region" description="Polar residues" evidence="20">
    <location>
        <begin position="1308"/>
        <end position="1322"/>
    </location>
</feature>
<feature type="domain" description="Apple" evidence="25">
    <location>
        <begin position="998"/>
        <end position="1081"/>
    </location>
</feature>
<dbReference type="Pfam" id="PF00954">
    <property type="entry name" value="S_locus_glycop"/>
    <property type="match status" value="3"/>
</dbReference>
<evidence type="ECO:0000259" key="24">
    <source>
        <dbReference type="PROSITE" id="PS50927"/>
    </source>
</evidence>
<name>A0A8S1ZCY8_ARAAE</name>
<dbReference type="CDD" id="cd00028">
    <property type="entry name" value="B_lectin"/>
    <property type="match status" value="3"/>
</dbReference>
<dbReference type="GO" id="GO:0031625">
    <property type="term" value="F:ubiquitin protein ligase binding"/>
    <property type="evidence" value="ECO:0007669"/>
    <property type="project" value="UniProtKB-ARBA"/>
</dbReference>
<dbReference type="Gene3D" id="2.90.10.10">
    <property type="entry name" value="Bulb-type lectin domain"/>
    <property type="match status" value="3"/>
</dbReference>
<dbReference type="GO" id="GO:0048544">
    <property type="term" value="P:recognition of pollen"/>
    <property type="evidence" value="ECO:0007669"/>
    <property type="project" value="InterPro"/>
</dbReference>
<keyword evidence="8" id="KW-0677">Repeat</keyword>
<evidence type="ECO:0000256" key="14">
    <source>
        <dbReference type="ARBA" id="ARBA00023157"/>
    </source>
</evidence>
<dbReference type="SMART" id="SM00473">
    <property type="entry name" value="PAN_AP"/>
    <property type="match status" value="3"/>
</dbReference>
<evidence type="ECO:0000259" key="23">
    <source>
        <dbReference type="PROSITE" id="PS50026"/>
    </source>
</evidence>
<feature type="transmembrane region" description="Helical" evidence="21">
    <location>
        <begin position="431"/>
        <end position="452"/>
    </location>
</feature>
<protein>
    <recommendedName>
        <fullName evidence="2">non-specific serine/threonine protein kinase</fullName>
        <ecNumber evidence="2">2.7.11.1</ecNumber>
    </recommendedName>
</protein>
<dbReference type="InterPro" id="IPR001480">
    <property type="entry name" value="Bulb-type_lectin_dom"/>
</dbReference>
<dbReference type="InterPro" id="IPR011009">
    <property type="entry name" value="Kinase-like_dom_sf"/>
</dbReference>
<accession>A0A8S1ZCY8</accession>
<dbReference type="GO" id="GO:0006950">
    <property type="term" value="P:response to stress"/>
    <property type="evidence" value="ECO:0007669"/>
    <property type="project" value="UniProtKB-ARBA"/>
</dbReference>
<dbReference type="Proteomes" id="UP000682877">
    <property type="component" value="Chromosome 1"/>
</dbReference>
<dbReference type="PANTHER" id="PTHR32444:SF198">
    <property type="entry name" value="BULB-TYPE LECTIN DOMAIN-CONTAINING PROTEIN"/>
    <property type="match status" value="1"/>
</dbReference>
<evidence type="ECO:0000256" key="7">
    <source>
        <dbReference type="ARBA" id="ARBA00022734"/>
    </source>
</evidence>
<dbReference type="InterPro" id="IPR001245">
    <property type="entry name" value="Ser-Thr/Tyr_kinase_cat_dom"/>
</dbReference>
<dbReference type="SMART" id="SM00108">
    <property type="entry name" value="B_lectin"/>
    <property type="match status" value="3"/>
</dbReference>
<dbReference type="GO" id="GO:0030246">
    <property type="term" value="F:carbohydrate binding"/>
    <property type="evidence" value="ECO:0007669"/>
    <property type="project" value="UniProtKB-KW"/>
</dbReference>
<feature type="transmembrane region" description="Helical" evidence="21">
    <location>
        <begin position="1736"/>
        <end position="1758"/>
    </location>
</feature>
<dbReference type="SUPFAM" id="SSF56112">
    <property type="entry name" value="Protein kinase-like (PK-like)"/>
    <property type="match status" value="2"/>
</dbReference>
<evidence type="ECO:0000256" key="11">
    <source>
        <dbReference type="ARBA" id="ARBA00022840"/>
    </source>
</evidence>
<dbReference type="PROSITE" id="PS50026">
    <property type="entry name" value="EGF_3"/>
    <property type="match status" value="1"/>
</dbReference>
<dbReference type="Pfam" id="PF07714">
    <property type="entry name" value="PK_Tyr_Ser-Thr"/>
    <property type="match status" value="1"/>
</dbReference>
<evidence type="ECO:0000256" key="3">
    <source>
        <dbReference type="ARBA" id="ARBA00022527"/>
    </source>
</evidence>
<evidence type="ECO:0000256" key="16">
    <source>
        <dbReference type="ARBA" id="ARBA00023180"/>
    </source>
</evidence>
<reference evidence="26" key="1">
    <citation type="submission" date="2021-01" db="EMBL/GenBank/DDBJ databases">
        <authorList>
            <person name="Bezrukov I."/>
        </authorList>
    </citation>
    <scope>NUCLEOTIDE SEQUENCE</scope>
</reference>
<dbReference type="FunFam" id="1.10.510.10:FF:000129">
    <property type="entry name" value="cysteine-rich receptor-like protein kinase 10"/>
    <property type="match status" value="1"/>
</dbReference>
<feature type="chain" id="PRO_5035876162" description="non-specific serine/threonine protein kinase" evidence="22">
    <location>
        <begin position="21"/>
        <end position="1945"/>
    </location>
</feature>
<evidence type="ECO:0000256" key="1">
    <source>
        <dbReference type="ARBA" id="ARBA00004167"/>
    </source>
</evidence>
<sequence length="1945" mass="218746">MGRFLLIVTLSFFSLRLCLAGDVVSFSTELKDSETLVSDRSTFRFGFFSPVNSTSRYVGIWFNKISAAASIVWVANRDSPINDSSGVIVIAKDGNLVIKDGRGHVHWSTNVSQPVAANTTYARLLNTGNLVLQGISNSGDKILWESFEHPQNAFMPTMILSTDARTGRSLKLRSWNNRSDPSPGRYSAGMISLPFPELAIWKDDLMVWRSGPWNGQYFIGLPELDFGVSLYEFTLANDNRGSVSMSYTNHDSLYHFFLDSDGYAVEKYWSEVKQEWRTGILFPSNCDIYGKCGQFASCQSRLDPPCKCIRGFEPRSYAEWNRGNWTQGCVRKRPLQCEKRDSNGSREGDGFLRLKKMKVPNNPQRSEVSEQECPGSCLKNCSCTAYFYGQGMGCLLWSGNLIDMQEYVGSGVPLYIRLAGSELKSSSNRSLVIAITLVGFTYFVAVIVLLALRKLAKHREKNRNTRVLFERMEALNNNESGAIRVNQNKLKELPLFEYQMLAAATENFAITNKLGEGGFGSVYKAWKLWNDGELIALVDPVNLDECFENEIRRCVHIGLLCVQDHANDRPSVSTVIWMLNSENSNLPEPKQPAFIARRGSPDAESQSDQRASINNASFTEITGRITNFFTTLSLFSSSELSSCDQRSLSIPNFEESRHGFKTASNFDSTFAKCEVGSDSDSLHVTHARNSDSETVVSNHSTFRFGFFSPVNSTGRYAGIWFDNIPVQTVVWVANRNSPINDSSGMVVISKEGNLVVMDGRGQVHWSTNVSVPVTANTTYARLLNTGNLVLLGTTNTGDEILWDSFEHPQNIYLPTMRLATDAKTGRSLKLRSWKSPSDPSPGRYSAGLIPLPFPELVVWKDDLLMWRSGPWNGQYFIGLPNMDYRINLFELTLSSDNRGSVSMSYAGNTLLYHFLLDSEGSVFQRDWNLAMQEWKTWLKVPSTKCDTYATCGQFASCKFNYGSTPPCMCIRGFKPQSYAEWKNGNWTQGCVRKAPLQCERRDNNDGSRKSDRFVRVQKMKVPHNPQRSGSNEQDCPGSCLKNCSCTAYSFDRGIGCLLWSGNLMDMQEFSGTGAVFYIRLADSEFKTPTNRSIVITVTLLVGAFLFAVTVVLALWKIAKHREKNRITRLQNERMEALCSSDVGAILVNQYKLKELPLFEFQVIFQGNEDEANTLRVAGTYGYMAPEYAMGGLFSEKSDVFSLGVILLEIVSGRRNSSFYNNEQNPNLSAYAWKLWNDGEDIALVDPVIFEECFENEIRRCVHIGLLCVQDHANDRPSVATVIWMLSSENSNLPEPKQPAFIPRRGTSEVESSGQSDPRASMNNSLRDGDVILSVGKRFAFGFFSLGDSKLRYVGIWYAQITQQTIVWVANRDHPLNDTSGLIKFSNRGNLCVYASDNGTEPIWSTNVSDSILETTLVARLSDLGNLALLEPVTGRSFWESFDHPTDTFLPFMRMGFTRKDGLDRFLTSWKSHGDPGSGDLTLRMERRGFPQLILYKGRVPWWRMGSWTGHRWSGVPEMPIGYIFNNSFVNNEDEVSFTYGVTDASVITRTMVNETGTMHRFTWIARDKRWNDFWSVPKEQCDNYAHCGPNGYCDPPSSKTFECTCLPGFEPKFPRHWFLRDSSGGCTKKKRASICSEKDGFVKLKRMKIPDTSDASVDMNITLKECKQRCLRNCSCVAYASAYHESKRGAIGCLTWHSGMLDARTYLSSGQDFYIRVDKEELALWNRKGLSGKRRVLLILISLVAAVMLLTVILFCVIRERRKSNRHRSSSANFAPVPFDFEESFRFEQDKARNRELPFFDLNTIAAATNNFSSQNKLGAEIITGKKNSAFHEESSNLVGHIWDLWENGEATQIIDKLMDQESYDESEVMKCIHIGLLCVQENASDRVDMSSVVIMLGHNATNLPNPKHPAFTSARRRGGENGACLKGKTGISVNDVTFTDIQGR</sequence>